<evidence type="ECO:0000256" key="4">
    <source>
        <dbReference type="ARBA" id="ARBA00035204"/>
    </source>
</evidence>
<sequence length="61" mass="7033">MREKSVEQLEELLLAERATLFKARRDLVFRQLADTASVKVRRHNIARILTVISDKKKGAVN</sequence>
<keyword evidence="3 5" id="KW-0687">Ribonucleoprotein</keyword>
<dbReference type="InterPro" id="IPR001854">
    <property type="entry name" value="Ribosomal_uL29"/>
</dbReference>
<reference evidence="6" key="1">
    <citation type="submission" date="2020-07" db="EMBL/GenBank/DDBJ databases">
        <title>Huge and variable diversity of episymbiotic CPR bacteria and DPANN archaea in groundwater ecosystems.</title>
        <authorList>
            <person name="He C.Y."/>
            <person name="Keren R."/>
            <person name="Whittaker M."/>
            <person name="Farag I.F."/>
            <person name="Doudna J."/>
            <person name="Cate J.H.D."/>
            <person name="Banfield J.F."/>
        </authorList>
    </citation>
    <scope>NUCLEOTIDE SEQUENCE</scope>
    <source>
        <strain evidence="6">NC_groundwater_17_Pr7_B-0.1um_64_12</strain>
    </source>
</reference>
<evidence type="ECO:0000256" key="1">
    <source>
        <dbReference type="ARBA" id="ARBA00009254"/>
    </source>
</evidence>
<protein>
    <recommendedName>
        <fullName evidence="4 5">Large ribosomal subunit protein uL29</fullName>
    </recommendedName>
</protein>
<dbReference type="Gene3D" id="1.10.287.310">
    <property type="match status" value="1"/>
</dbReference>
<dbReference type="GO" id="GO:0006412">
    <property type="term" value="P:translation"/>
    <property type="evidence" value="ECO:0007669"/>
    <property type="project" value="UniProtKB-UniRule"/>
</dbReference>
<evidence type="ECO:0000256" key="5">
    <source>
        <dbReference type="HAMAP-Rule" id="MF_00374"/>
    </source>
</evidence>
<evidence type="ECO:0000256" key="2">
    <source>
        <dbReference type="ARBA" id="ARBA00022980"/>
    </source>
</evidence>
<evidence type="ECO:0000256" key="3">
    <source>
        <dbReference type="ARBA" id="ARBA00023274"/>
    </source>
</evidence>
<comment type="caution">
    <text evidence="6">The sequence shown here is derived from an EMBL/GenBank/DDBJ whole genome shotgun (WGS) entry which is preliminary data.</text>
</comment>
<comment type="similarity">
    <text evidence="1 5">Belongs to the universal ribosomal protein uL29 family.</text>
</comment>
<dbReference type="EMBL" id="JACOSL010000047">
    <property type="protein sequence ID" value="MBI1757026.1"/>
    <property type="molecule type" value="Genomic_DNA"/>
</dbReference>
<keyword evidence="2 5" id="KW-0689">Ribosomal protein</keyword>
<dbReference type="GO" id="GO:0003735">
    <property type="term" value="F:structural constituent of ribosome"/>
    <property type="evidence" value="ECO:0007669"/>
    <property type="project" value="InterPro"/>
</dbReference>
<dbReference type="NCBIfam" id="TIGR00012">
    <property type="entry name" value="L29"/>
    <property type="match status" value="1"/>
</dbReference>
<organism evidence="6 7">
    <name type="scientific">Fimbriimonas ginsengisoli</name>
    <dbReference type="NCBI Taxonomy" id="1005039"/>
    <lineage>
        <taxon>Bacteria</taxon>
        <taxon>Bacillati</taxon>
        <taxon>Armatimonadota</taxon>
        <taxon>Fimbriimonadia</taxon>
        <taxon>Fimbriimonadales</taxon>
        <taxon>Fimbriimonadaceae</taxon>
        <taxon>Fimbriimonas</taxon>
    </lineage>
</organism>
<dbReference type="HAMAP" id="MF_00374">
    <property type="entry name" value="Ribosomal_uL29"/>
    <property type="match status" value="1"/>
</dbReference>
<dbReference type="InterPro" id="IPR036049">
    <property type="entry name" value="Ribosomal_uL29_sf"/>
</dbReference>
<dbReference type="AlphaFoldDB" id="A0A931LWC6"/>
<evidence type="ECO:0000313" key="7">
    <source>
        <dbReference type="Proteomes" id="UP000727962"/>
    </source>
</evidence>
<dbReference type="SUPFAM" id="SSF46561">
    <property type="entry name" value="Ribosomal protein L29 (L29p)"/>
    <property type="match status" value="1"/>
</dbReference>
<accession>A0A931LWC6</accession>
<evidence type="ECO:0000313" key="6">
    <source>
        <dbReference type="EMBL" id="MBI1757026.1"/>
    </source>
</evidence>
<gene>
    <name evidence="5 6" type="primary">rpmC</name>
    <name evidence="6" type="ORF">HYR64_07970</name>
</gene>
<dbReference type="Proteomes" id="UP000727962">
    <property type="component" value="Unassembled WGS sequence"/>
</dbReference>
<dbReference type="GO" id="GO:0005840">
    <property type="term" value="C:ribosome"/>
    <property type="evidence" value="ECO:0007669"/>
    <property type="project" value="UniProtKB-KW"/>
</dbReference>
<proteinExistence type="inferred from homology"/>
<dbReference type="GO" id="GO:1990904">
    <property type="term" value="C:ribonucleoprotein complex"/>
    <property type="evidence" value="ECO:0007669"/>
    <property type="project" value="UniProtKB-KW"/>
</dbReference>
<dbReference type="Pfam" id="PF00831">
    <property type="entry name" value="Ribosomal_L29"/>
    <property type="match status" value="1"/>
</dbReference>
<name>A0A931LWC6_FIMGI</name>